<dbReference type="GO" id="GO:0005524">
    <property type="term" value="F:ATP binding"/>
    <property type="evidence" value="ECO:0007669"/>
    <property type="project" value="UniProtKB-UniRule"/>
</dbReference>
<dbReference type="PANTHER" id="PTHR11909">
    <property type="entry name" value="CASEIN KINASE-RELATED"/>
    <property type="match status" value="1"/>
</dbReference>
<keyword evidence="1" id="KW-0547">Nucleotide-binding</keyword>
<dbReference type="SUPFAM" id="SSF56112">
    <property type="entry name" value="Protein kinase-like (PK-like)"/>
    <property type="match status" value="1"/>
</dbReference>
<dbReference type="Gene3D" id="1.10.510.10">
    <property type="entry name" value="Transferase(Phosphotransferase) domain 1"/>
    <property type="match status" value="1"/>
</dbReference>
<dbReference type="GO" id="GO:0004672">
    <property type="term" value="F:protein kinase activity"/>
    <property type="evidence" value="ECO:0007669"/>
    <property type="project" value="InterPro"/>
</dbReference>
<feature type="region of interest" description="Disordered" evidence="2">
    <location>
        <begin position="439"/>
        <end position="473"/>
    </location>
</feature>
<dbReference type="InterPro" id="IPR017441">
    <property type="entry name" value="Protein_kinase_ATP_BS"/>
</dbReference>
<name>A0A0K0DUZ2_STRER</name>
<dbReference type="InterPro" id="IPR050235">
    <property type="entry name" value="CK1_Ser-Thr_kinase"/>
</dbReference>
<proteinExistence type="predicted"/>
<accession>A0A0K0DUZ2</accession>
<evidence type="ECO:0000256" key="1">
    <source>
        <dbReference type="PROSITE-ProRule" id="PRU10141"/>
    </source>
</evidence>
<dbReference type="PROSITE" id="PS00107">
    <property type="entry name" value="PROTEIN_KINASE_ATP"/>
    <property type="match status" value="1"/>
</dbReference>
<keyword evidence="1" id="KW-0067">ATP-binding</keyword>
<evidence type="ECO:0000313" key="5">
    <source>
        <dbReference type="WBParaSite" id="SSTP_0000105900.1"/>
    </source>
</evidence>
<dbReference type="WBParaSite" id="TCONS_00005933.p1">
    <property type="protein sequence ID" value="TCONS_00005933.p1"/>
    <property type="gene ID" value="XLOC_004140"/>
</dbReference>
<feature type="binding site" evidence="1">
    <location>
        <position position="67"/>
    </location>
    <ligand>
        <name>ATP</name>
        <dbReference type="ChEBI" id="CHEBI:30616"/>
    </ligand>
</feature>
<dbReference type="SMART" id="SM00220">
    <property type="entry name" value="S_TKc"/>
    <property type="match status" value="1"/>
</dbReference>
<protein>
    <submittedName>
        <fullName evidence="5 6">Protein kinase domain-containing protein</fullName>
    </submittedName>
</protein>
<feature type="compositionally biased region" description="Basic and acidic residues" evidence="2">
    <location>
        <begin position="463"/>
        <end position="473"/>
    </location>
</feature>
<dbReference type="InterPro" id="IPR011009">
    <property type="entry name" value="Kinase-like_dom_sf"/>
</dbReference>
<dbReference type="Pfam" id="PF00069">
    <property type="entry name" value="Pkinase"/>
    <property type="match status" value="1"/>
</dbReference>
<dbReference type="PROSITE" id="PS50011">
    <property type="entry name" value="PROTEIN_KINASE_DOM"/>
    <property type="match status" value="1"/>
</dbReference>
<keyword evidence="4" id="KW-1185">Reference proteome</keyword>
<dbReference type="AlphaFoldDB" id="A0A0K0DUZ2"/>
<reference evidence="5" key="1">
    <citation type="submission" date="2015-08" db="UniProtKB">
        <authorList>
            <consortium name="WormBaseParasite"/>
        </authorList>
    </citation>
    <scope>IDENTIFICATION</scope>
</reference>
<organism evidence="5">
    <name type="scientific">Strongyloides stercoralis</name>
    <name type="common">Threadworm</name>
    <dbReference type="NCBI Taxonomy" id="6248"/>
    <lineage>
        <taxon>Eukaryota</taxon>
        <taxon>Metazoa</taxon>
        <taxon>Ecdysozoa</taxon>
        <taxon>Nematoda</taxon>
        <taxon>Chromadorea</taxon>
        <taxon>Rhabditida</taxon>
        <taxon>Tylenchina</taxon>
        <taxon>Panagrolaimomorpha</taxon>
        <taxon>Strongyloidoidea</taxon>
        <taxon>Strongyloididae</taxon>
        <taxon>Strongyloides</taxon>
    </lineage>
</organism>
<dbReference type="STRING" id="6248.A0A0K0DUZ2"/>
<evidence type="ECO:0000313" key="4">
    <source>
        <dbReference type="Proteomes" id="UP000035681"/>
    </source>
</evidence>
<evidence type="ECO:0000259" key="3">
    <source>
        <dbReference type="PROSITE" id="PS50011"/>
    </source>
</evidence>
<dbReference type="Proteomes" id="UP000035681">
    <property type="component" value="Unplaced"/>
</dbReference>
<feature type="compositionally biased region" description="Basic residues" evidence="2">
    <location>
        <begin position="446"/>
        <end position="462"/>
    </location>
</feature>
<dbReference type="WBParaSite" id="SSTP_0000105900.1">
    <property type="protein sequence ID" value="SSTP_0000105900.1"/>
    <property type="gene ID" value="SSTP_0000105900"/>
</dbReference>
<sequence>MSDKTPLQLSSHEPVILENNVDELENIEGTTIDNWNIHEIIGKGAFGCVYRCSTKTKDGTIQEAAIKCEKKQPSNDASFLKIECSILLKLIKNKNMENFTLLYNTGKRKNFNYMVMTLLGPNLFDICAFLPGEKMEIGTWVRVVYQALSAIQSLHEIKYIHLDIKPANFALGHKNDPIRCQVIHLLDFGLSRKYGSRTKPMVPTYNAPKQGIEYVGTVTHCSPYAHSRIELSRRDDMWSWLFMCIDLYNELPWRELQDEQEIENFKKSATYQLYCDFLPKHCDIIINHIMKLGTYDYPDYELCFTQLLLIIKDENIKITDPYQWENLPIETKEILRLSNDSQSKLPSIYENMKQRLDILNNESKVGHPIESLIAIGKNNKTICQQQEKTNLKELDLEVTQEDDSTKEVKDKKNTKKNASIELKINKKRRLLNDNIKDKNFNEKKSSSKRHTVGCLKNRHGKKKENVNDENQKDGSNKKILITEEIKTNKQQKSIEKIVVLKQQQNKITIKYKNGHNNESFTKNPTLLPHKKYVKRRRHIKKLPAVNYDPNMVAKIKKRFKDNTLQKLNDKIRVNEIFEERTQRETSSSNSIERKINDYK</sequence>
<dbReference type="InterPro" id="IPR000719">
    <property type="entry name" value="Prot_kinase_dom"/>
</dbReference>
<evidence type="ECO:0000256" key="2">
    <source>
        <dbReference type="SAM" id="MobiDB-lite"/>
    </source>
</evidence>
<evidence type="ECO:0000313" key="6">
    <source>
        <dbReference type="WBParaSite" id="TCONS_00005933.p1"/>
    </source>
</evidence>
<feature type="domain" description="Protein kinase" evidence="3">
    <location>
        <begin position="35"/>
        <end position="370"/>
    </location>
</feature>